<feature type="region of interest" description="Disordered" evidence="5">
    <location>
        <begin position="637"/>
        <end position="675"/>
    </location>
</feature>
<feature type="compositionally biased region" description="Basic and acidic residues" evidence="5">
    <location>
        <begin position="763"/>
        <end position="772"/>
    </location>
</feature>
<dbReference type="PROSITE" id="PS51039">
    <property type="entry name" value="ZF_AN1"/>
    <property type="match status" value="1"/>
</dbReference>
<dbReference type="PANTHER" id="PTHR10634:SF67">
    <property type="entry name" value="AN1-TYPE ZINC FINGER PROTEIN 3"/>
    <property type="match status" value="1"/>
</dbReference>
<evidence type="ECO:0000256" key="6">
    <source>
        <dbReference type="SAM" id="Phobius"/>
    </source>
</evidence>
<dbReference type="Gene3D" id="4.10.1110.10">
    <property type="entry name" value="AN1-like Zinc finger"/>
    <property type="match status" value="1"/>
</dbReference>
<evidence type="ECO:0000256" key="5">
    <source>
        <dbReference type="SAM" id="MobiDB-lite"/>
    </source>
</evidence>
<dbReference type="SMART" id="SM00154">
    <property type="entry name" value="ZnF_AN1"/>
    <property type="match status" value="1"/>
</dbReference>
<feature type="compositionally biased region" description="Low complexity" evidence="5">
    <location>
        <begin position="795"/>
        <end position="826"/>
    </location>
</feature>
<feature type="region of interest" description="Disordered" evidence="5">
    <location>
        <begin position="748"/>
        <end position="833"/>
    </location>
</feature>
<dbReference type="OrthoDB" id="2285535at2759"/>
<dbReference type="PANTHER" id="PTHR10634">
    <property type="entry name" value="AN1-TYPE ZINC FINGER PROTEIN"/>
    <property type="match status" value="1"/>
</dbReference>
<name>A0A170APH6_ABSGL</name>
<evidence type="ECO:0000256" key="3">
    <source>
        <dbReference type="ARBA" id="ARBA00022833"/>
    </source>
</evidence>
<proteinExistence type="predicted"/>
<keyword evidence="2 4" id="KW-0863">Zinc-finger</keyword>
<feature type="domain" description="AN1-type" evidence="7">
    <location>
        <begin position="833"/>
        <end position="882"/>
    </location>
</feature>
<organism evidence="8">
    <name type="scientific">Absidia glauca</name>
    <name type="common">Pin mould</name>
    <dbReference type="NCBI Taxonomy" id="4829"/>
    <lineage>
        <taxon>Eukaryota</taxon>
        <taxon>Fungi</taxon>
        <taxon>Fungi incertae sedis</taxon>
        <taxon>Mucoromycota</taxon>
        <taxon>Mucoromycotina</taxon>
        <taxon>Mucoromycetes</taxon>
        <taxon>Mucorales</taxon>
        <taxon>Cunninghamellaceae</taxon>
        <taxon>Absidia</taxon>
    </lineage>
</organism>
<dbReference type="InterPro" id="IPR035896">
    <property type="entry name" value="AN1-like_Znf"/>
</dbReference>
<feature type="region of interest" description="Disordered" evidence="5">
    <location>
        <begin position="56"/>
        <end position="108"/>
    </location>
</feature>
<dbReference type="Proteomes" id="UP000078561">
    <property type="component" value="Unassembled WGS sequence"/>
</dbReference>
<evidence type="ECO:0000313" key="9">
    <source>
        <dbReference type="Proteomes" id="UP000078561"/>
    </source>
</evidence>
<dbReference type="InterPro" id="IPR050652">
    <property type="entry name" value="AN1_A20_ZnFinger"/>
</dbReference>
<dbReference type="CDD" id="cd22851">
    <property type="entry name" value="SMN_N"/>
    <property type="match status" value="1"/>
</dbReference>
<accession>A0A170APH6</accession>
<dbReference type="InParanoid" id="A0A170APH6"/>
<evidence type="ECO:0000256" key="1">
    <source>
        <dbReference type="ARBA" id="ARBA00022723"/>
    </source>
</evidence>
<feature type="transmembrane region" description="Helical" evidence="6">
    <location>
        <begin position="329"/>
        <end position="353"/>
    </location>
</feature>
<keyword evidence="6" id="KW-0812">Transmembrane</keyword>
<keyword evidence="3" id="KW-0862">Zinc</keyword>
<dbReference type="AlphaFoldDB" id="A0A170APH6"/>
<protein>
    <recommendedName>
        <fullName evidence="7">AN1-type domain-containing protein</fullName>
    </recommendedName>
</protein>
<evidence type="ECO:0000313" key="8">
    <source>
        <dbReference type="EMBL" id="SAM07907.1"/>
    </source>
</evidence>
<dbReference type="STRING" id="4829.A0A170APH6"/>
<dbReference type="SUPFAM" id="SSF118310">
    <property type="entry name" value="AN1-like Zinc finger"/>
    <property type="match status" value="1"/>
</dbReference>
<keyword evidence="6" id="KW-1133">Transmembrane helix</keyword>
<keyword evidence="6" id="KW-0472">Membrane</keyword>
<keyword evidence="9" id="KW-1185">Reference proteome</keyword>
<gene>
    <name evidence="8" type="primary">ABSGL_13565.1 scaffold 14267</name>
</gene>
<feature type="compositionally biased region" description="Basic and acidic residues" evidence="5">
    <location>
        <begin position="89"/>
        <end position="108"/>
    </location>
</feature>
<feature type="compositionally biased region" description="Pro residues" evidence="5">
    <location>
        <begin position="658"/>
        <end position="668"/>
    </location>
</feature>
<sequence>MINFTIVDPPDPPEPPGRFYGMSGKEFIFPMKREKAHRLRTQTSNRQQYTCRHCGGNHRDARSTECPQNRRWTGSEARPLKRNLSATEKTIDKEQKGEGSRQLRLQHRNEDASLCQPCSRKGRFDRNEVAPHHSTGSSFCPDHSATKDDVRNKIYGSEHTLATRKVSLDKIKLNGDNKDTLTTGGALSTGGTVDAHANIQVGGNLKSMGMITAKKNVVFGGKLTVIGGVDRYLIISANLFLTGELVVMKHFTIGGNIMSTGLIVAGGNIIHSQNANINAPDLADDMHTEYAYDNTQYDEHDDPVPSISINRPSISQSLIKSFHDIQSSLVTLFSMVLLLVLLSLVLFSLALLLKTTKTYTTLPIKMLKGIHRIPEDGKTFGRVFNLGAVRLARGGYSVDNLDQYDDEEGALGRKMPIFNNLVSTDGYAVDVSLIRPTAGPPLPDLKLEDFTPELVNNHFRLWGIDPGMTQISTADDGSSRYLKYSKAEWRAKSGITRRLTAQRQRMTTQITDIQSQLPTTKTASVQQHLLLGYRGNRQALSPFCLLPSQLSSSSTTSNDGINPINVTDDPLVGQVIFTAGSNTDAWDDTELIEYWDKAKEEYKKRQAQHSNKNAPPFGTNKRYQKGRIEKHGKPVIPVKKKAKPPMPSANSHGGPTPTFRPPPPPIPPLQQQGDSQDSLTQMIMACCFFSSLSSWTIITRLLLRRLHLSFAQVAVDSMEVNIFKDFARNVTMPKTKVCILSGTRPTSPKLLSAEFKPPSSPDLHTDTIKRPESTPLSRKHPRPPSILAEDLGQPSTSSSSNTSSPVITETSTTSASTATAASETTANVEKPSQKNKGRCFRCRVKVPLAKQTINKCKCDYVFCDSHRFPERHDCGIDYAKIGRDLLAKNNPKLRERPKGGTSFHRIDSL</sequence>
<evidence type="ECO:0000256" key="4">
    <source>
        <dbReference type="PROSITE-ProRule" id="PRU00449"/>
    </source>
</evidence>
<keyword evidence="1" id="KW-0479">Metal-binding</keyword>
<dbReference type="GO" id="GO:0008270">
    <property type="term" value="F:zinc ion binding"/>
    <property type="evidence" value="ECO:0007669"/>
    <property type="project" value="UniProtKB-KW"/>
</dbReference>
<evidence type="ECO:0000256" key="2">
    <source>
        <dbReference type="ARBA" id="ARBA00022771"/>
    </source>
</evidence>
<dbReference type="EMBL" id="LT554871">
    <property type="protein sequence ID" value="SAM07907.1"/>
    <property type="molecule type" value="Genomic_DNA"/>
</dbReference>
<evidence type="ECO:0000259" key="7">
    <source>
        <dbReference type="PROSITE" id="PS51039"/>
    </source>
</evidence>
<dbReference type="InterPro" id="IPR000058">
    <property type="entry name" value="Znf_AN1"/>
</dbReference>
<reference evidence="8" key="1">
    <citation type="submission" date="2016-04" db="EMBL/GenBank/DDBJ databases">
        <authorList>
            <person name="Evans L.H."/>
            <person name="Alamgir A."/>
            <person name="Owens N."/>
            <person name="Weber N.D."/>
            <person name="Virtaneva K."/>
            <person name="Barbian K."/>
            <person name="Babar A."/>
            <person name="Rosenke K."/>
        </authorList>
    </citation>
    <scope>NUCLEOTIDE SEQUENCE [LARGE SCALE GENOMIC DNA]</scope>
    <source>
        <strain evidence="8">CBS 101.48</strain>
    </source>
</reference>